<dbReference type="KEGG" id="acae:HYG86_11795"/>
<feature type="transmembrane region" description="Helical" evidence="1">
    <location>
        <begin position="79"/>
        <end position="97"/>
    </location>
</feature>
<feature type="transmembrane region" description="Helical" evidence="1">
    <location>
        <begin position="208"/>
        <end position="227"/>
    </location>
</feature>
<feature type="transmembrane region" description="Helical" evidence="1">
    <location>
        <begin position="103"/>
        <end position="121"/>
    </location>
</feature>
<gene>
    <name evidence="2" type="ORF">HYG86_11795</name>
</gene>
<evidence type="ECO:0000313" key="3">
    <source>
        <dbReference type="Proteomes" id="UP000516160"/>
    </source>
</evidence>
<dbReference type="Proteomes" id="UP000516160">
    <property type="component" value="Chromosome"/>
</dbReference>
<feature type="transmembrane region" description="Helical" evidence="1">
    <location>
        <begin position="142"/>
        <end position="164"/>
    </location>
</feature>
<organism evidence="2 3">
    <name type="scientific">Alkalicella caledoniensis</name>
    <dbReference type="NCBI Taxonomy" id="2731377"/>
    <lineage>
        <taxon>Bacteria</taxon>
        <taxon>Bacillati</taxon>
        <taxon>Bacillota</taxon>
        <taxon>Clostridia</taxon>
        <taxon>Eubacteriales</taxon>
        <taxon>Proteinivoracaceae</taxon>
        <taxon>Alkalicella</taxon>
    </lineage>
</organism>
<feature type="transmembrane region" description="Helical" evidence="1">
    <location>
        <begin position="233"/>
        <end position="252"/>
    </location>
</feature>
<evidence type="ECO:0000256" key="1">
    <source>
        <dbReference type="SAM" id="Phobius"/>
    </source>
</evidence>
<feature type="transmembrane region" description="Helical" evidence="1">
    <location>
        <begin position="176"/>
        <end position="196"/>
    </location>
</feature>
<proteinExistence type="predicted"/>
<keyword evidence="1" id="KW-0472">Membrane</keyword>
<keyword evidence="1" id="KW-0812">Transmembrane</keyword>
<dbReference type="EMBL" id="CP058559">
    <property type="protein sequence ID" value="QNO15397.1"/>
    <property type="molecule type" value="Genomic_DNA"/>
</dbReference>
<protein>
    <recommendedName>
        <fullName evidence="4">ABC-2 family transporter protein</fullName>
    </recommendedName>
</protein>
<dbReference type="RefSeq" id="WP_213165761.1">
    <property type="nucleotide sequence ID" value="NZ_CP058559.1"/>
</dbReference>
<evidence type="ECO:0000313" key="2">
    <source>
        <dbReference type="EMBL" id="QNO15397.1"/>
    </source>
</evidence>
<dbReference type="AlphaFoldDB" id="A0A7G9W9N5"/>
<evidence type="ECO:0008006" key="4">
    <source>
        <dbReference type="Google" id="ProtNLM"/>
    </source>
</evidence>
<accession>A0A7G9W9N5</accession>
<sequence>MRKDQMERDREYSEEELDGILESLELYHFQIDKPKKRQIDNCVESLYQYVPSKISFVERLGFIINEVKLELSYFNKFQLKWLVAIMIMFMVLVVTGGNKPETMFLSLAAVPTVIGFLSLNKSKGSKMLELELSLKRSWKNRMFTKLLINYGISLIILVIMGIWGLSNGVGTDIIKYLSMSLSIIGVLSIISLWVLFYSRGLVGSIVTILLWLTISGGPLYSTWYFSLLEKISTINYIVGSLMTTGLFIYCLIKLTKSDYDVTVQIVT</sequence>
<reference evidence="2 3" key="1">
    <citation type="submission" date="2020-07" db="EMBL/GenBank/DDBJ databases">
        <title>Alkalicella. sp. LB2 genome.</title>
        <authorList>
            <person name="Postec A."/>
            <person name="Quemeneur M."/>
        </authorList>
    </citation>
    <scope>NUCLEOTIDE SEQUENCE [LARGE SCALE GENOMIC DNA]</scope>
    <source>
        <strain evidence="2 3">LB2</strain>
    </source>
</reference>
<keyword evidence="1" id="KW-1133">Transmembrane helix</keyword>
<name>A0A7G9W9N5_ALKCA</name>
<keyword evidence="3" id="KW-1185">Reference proteome</keyword>